<dbReference type="OrthoDB" id="9943532at2"/>
<comment type="caution">
    <text evidence="1">The sequence shown here is derived from an EMBL/GenBank/DDBJ whole genome shotgun (WGS) entry which is preliminary data.</text>
</comment>
<sequence>MNDSEIIKLNVAVTRLARLAVLQSSAIMQLSAAVLSTGELDNATRSEIYEMFTGLQEHIDILNELKDLGLTDGE</sequence>
<name>A0A1Q9R385_PSEPU</name>
<reference evidence="1 2" key="1">
    <citation type="submission" date="2016-10" db="EMBL/GenBank/DDBJ databases">
        <title>Genome Sequence of Pseudomonas putida GM4FR.</title>
        <authorList>
            <person name="Poehlein A."/>
            <person name="Wemheuer F."/>
            <person name="Hollensteiner J."/>
            <person name="Wemheuer B."/>
        </authorList>
    </citation>
    <scope>NUCLEOTIDE SEQUENCE [LARGE SCALE GENOMIC DNA]</scope>
    <source>
        <strain evidence="1 2">GM4FR</strain>
    </source>
</reference>
<dbReference type="RefSeq" id="WP_075804045.1">
    <property type="nucleotide sequence ID" value="NZ_MKZO01000026.1"/>
</dbReference>
<gene>
    <name evidence="1" type="ORF">PSEMO_32320</name>
</gene>
<dbReference type="EMBL" id="MKZO01000026">
    <property type="protein sequence ID" value="OLS61859.1"/>
    <property type="molecule type" value="Genomic_DNA"/>
</dbReference>
<proteinExistence type="predicted"/>
<evidence type="ECO:0000313" key="2">
    <source>
        <dbReference type="Proteomes" id="UP000186736"/>
    </source>
</evidence>
<dbReference type="Proteomes" id="UP000186736">
    <property type="component" value="Unassembled WGS sequence"/>
</dbReference>
<protein>
    <submittedName>
        <fullName evidence="1">Uncharacterized protein</fullName>
    </submittedName>
</protein>
<evidence type="ECO:0000313" key="1">
    <source>
        <dbReference type="EMBL" id="OLS61859.1"/>
    </source>
</evidence>
<organism evidence="1 2">
    <name type="scientific">Pseudomonas putida</name>
    <name type="common">Arthrobacter siderocapsulatus</name>
    <dbReference type="NCBI Taxonomy" id="303"/>
    <lineage>
        <taxon>Bacteria</taxon>
        <taxon>Pseudomonadati</taxon>
        <taxon>Pseudomonadota</taxon>
        <taxon>Gammaproteobacteria</taxon>
        <taxon>Pseudomonadales</taxon>
        <taxon>Pseudomonadaceae</taxon>
        <taxon>Pseudomonas</taxon>
    </lineage>
</organism>
<dbReference type="AlphaFoldDB" id="A0A1Q9R385"/>
<accession>A0A1Q9R385</accession>